<evidence type="ECO:0000256" key="5">
    <source>
        <dbReference type="ARBA" id="ARBA00022892"/>
    </source>
</evidence>
<dbReference type="Gene3D" id="1.25.40.1030">
    <property type="match status" value="1"/>
</dbReference>
<feature type="compositionally biased region" description="Basic and acidic residues" evidence="11">
    <location>
        <begin position="225"/>
        <end position="236"/>
    </location>
</feature>
<protein>
    <recommendedName>
        <fullName evidence="10">Protein transport protein sec16</fullName>
    </recommendedName>
</protein>
<dbReference type="GO" id="GO:0006914">
    <property type="term" value="P:autophagy"/>
    <property type="evidence" value="ECO:0007669"/>
    <property type="project" value="UniProtKB-KW"/>
</dbReference>
<feature type="compositionally biased region" description="Low complexity" evidence="11">
    <location>
        <begin position="449"/>
        <end position="469"/>
    </location>
</feature>
<dbReference type="EMBL" id="MU004195">
    <property type="protein sequence ID" value="KAF2491496.1"/>
    <property type="molecule type" value="Genomic_DNA"/>
</dbReference>
<dbReference type="GO" id="GO:0015031">
    <property type="term" value="P:protein transport"/>
    <property type="evidence" value="ECO:0007669"/>
    <property type="project" value="UniProtKB-KW"/>
</dbReference>
<comment type="subcellular location">
    <subcellularLocation>
        <location evidence="1">Endoplasmic reticulum membrane</location>
        <topology evidence="1">Peripheral membrane protein</topology>
        <orientation evidence="1">Cytoplasmic side</orientation>
    </subcellularLocation>
</comment>
<evidence type="ECO:0000256" key="2">
    <source>
        <dbReference type="ARBA" id="ARBA00005927"/>
    </source>
</evidence>
<keyword evidence="4 10" id="KW-0256">Endoplasmic reticulum</keyword>
<feature type="compositionally biased region" description="Polar residues" evidence="11">
    <location>
        <begin position="750"/>
        <end position="765"/>
    </location>
</feature>
<name>A0A6A6QHI4_9PEZI</name>
<feature type="region of interest" description="Disordered" evidence="11">
    <location>
        <begin position="1"/>
        <end position="70"/>
    </location>
</feature>
<feature type="compositionally biased region" description="Basic and acidic residues" evidence="11">
    <location>
        <begin position="1566"/>
        <end position="1603"/>
    </location>
</feature>
<dbReference type="GO" id="GO:0012507">
    <property type="term" value="C:ER to Golgi transport vesicle membrane"/>
    <property type="evidence" value="ECO:0007669"/>
    <property type="project" value="TreeGrafter"/>
</dbReference>
<feature type="compositionally biased region" description="Low complexity" evidence="11">
    <location>
        <begin position="367"/>
        <end position="377"/>
    </location>
</feature>
<dbReference type="Pfam" id="PF12932">
    <property type="entry name" value="Sec16"/>
    <property type="match status" value="1"/>
</dbReference>
<feature type="compositionally biased region" description="Polar residues" evidence="11">
    <location>
        <begin position="95"/>
        <end position="134"/>
    </location>
</feature>
<organism evidence="14 15">
    <name type="scientific">Lophium mytilinum</name>
    <dbReference type="NCBI Taxonomy" id="390894"/>
    <lineage>
        <taxon>Eukaryota</taxon>
        <taxon>Fungi</taxon>
        <taxon>Dikarya</taxon>
        <taxon>Ascomycota</taxon>
        <taxon>Pezizomycotina</taxon>
        <taxon>Dothideomycetes</taxon>
        <taxon>Pleosporomycetidae</taxon>
        <taxon>Mytilinidiales</taxon>
        <taxon>Mytilinidiaceae</taxon>
        <taxon>Lophium</taxon>
    </lineage>
</organism>
<keyword evidence="5 10" id="KW-0931">ER-Golgi transport</keyword>
<feature type="region of interest" description="Disordered" evidence="11">
    <location>
        <begin position="1645"/>
        <end position="1805"/>
    </location>
</feature>
<dbReference type="Proteomes" id="UP000799750">
    <property type="component" value="Unassembled WGS sequence"/>
</dbReference>
<dbReference type="OrthoDB" id="8918678at2759"/>
<feature type="compositionally biased region" description="Basic and acidic residues" evidence="11">
    <location>
        <begin position="150"/>
        <end position="163"/>
    </location>
</feature>
<feature type="region of interest" description="Disordered" evidence="11">
    <location>
        <begin position="86"/>
        <end position="172"/>
    </location>
</feature>
<feature type="compositionally biased region" description="Polar residues" evidence="11">
    <location>
        <begin position="306"/>
        <end position="320"/>
    </location>
</feature>
<dbReference type="GO" id="GO:0007030">
    <property type="term" value="P:Golgi organization"/>
    <property type="evidence" value="ECO:0007669"/>
    <property type="project" value="TreeGrafter"/>
</dbReference>
<keyword evidence="7 10" id="KW-0072">Autophagy</keyword>
<evidence type="ECO:0000313" key="15">
    <source>
        <dbReference type="Proteomes" id="UP000799750"/>
    </source>
</evidence>
<evidence type="ECO:0000256" key="9">
    <source>
        <dbReference type="ARBA" id="ARBA00024687"/>
    </source>
</evidence>
<feature type="compositionally biased region" description="Low complexity" evidence="11">
    <location>
        <begin position="767"/>
        <end position="778"/>
    </location>
</feature>
<sequence length="1805" mass="192509">MGSDYGGPDFSYAYGGTPSSAAWNPAMRPDHDEQSPAPEELPSHPSGAVKEPLSQPESKPAVDNELPAVKAAPPAAPFAVFDDEPAANGEFFGTQGISDRTRQGNGVSRTQATNGAEITLGSESTPKTTHSTASPVEVPEMAQEAANGIHNEESTSHDAETEHPPAGNYEHQGESTFLDDAIQENAEAPLATQAATPSIDWGTSGEVFDLGGKQQDGPVASPDVPQEKFGEVKTPEIDWGTTEDDDLFGAGADHTHESHNDGGSQQGLWDLALDDDFLPENVETVPPFEFEDDPGFLEDELPQPEPSVTRSTRPGSSSANKYAPTGAQAPKLITNPYGVQAPQFTDFSQMDQRSIPSPGTPFGAYGQSPQIPQQPSRPEMPSSSLSFADKAKGGYHSPYDLPDDIVKPRRRAAPHHVSVPTTQPTLPPPRSSSMYSNNSTGAARPPPHSNMSAASLSPPSSSHSMQPPMNGLNSAPTQQPPPPAKPASNDFFAELPIVTKPRHHAPSGRYTPQHGMPTPPPGNYGPPQPPPNQRTESWASQGSQAPSAPLIAQLQAPERLPAFPDLGTSPTRSNSLPVPPPAPIAPSRYSPAPPSAPGAGSRYSPAPPTAAPSVPRYSPAPSSQGPPAPTHARYVSDPAGPPRPHPQPFAPRTSSPLAFHTVPQDQVDHSHPPSQYAAPEQGHHTMHSESAVPRATFRQPLEEVSELEEQDPSHAPFEAQSRPPMTARSATPPMRSSPSSTVGSPRKRTNYTPQYQPGQPAQNAVMSPPRRSQTQSPSATMKNPMIAGANIERRASAHDLSVQTAGPTTQNIASIIPHRRQFSRDFDFIQPTDDRAADPLQRWKGHPIFQWGVGGTVVTSFPKYVPRYGTGSASPMMKANAGEVRIQSVKEACPLTEDVAKFPGPLKAKSKKKEVSTWLAGKIGAFETYFKNPAVERAMSPAELKRFEEKILLWKVMQIFVDNDGLLEGNPAVEQAVRKVLSPHGVEDSSEPPTPSYSTAADIVGRARSASTNVQAEPIDPKAVDELRTLLTRGDREKAVWHAVDQRLWAHAMLLSSTLDKSVWKQVVQEFVRNEVKKIGGNTQALAVLYEVFAGNWEDCIDELVPASARAGFQMMSTDANGAPRNALQGLDRWQESLLLILSNRSEGDVQALLSLGRLLAGYGRIEAAHICFMFSRSTAYFGGLDDPQSDFVLVGADHRANPESIGKDLEPVMLTEIYEYALSLHAPSAAVVPHLQNYKLAHAFTLAEYGYRSEAQHYCDAIGAAIKATTRVSPYYNNSFIMLLEDLTKRLSHSPKDGSSSWISKPSMDKVSGSFFAKFTSFVAGDESDAVSNHSGNGPAEAGPFARIGGNTPAISPVQSNADIYGTYGAYPGAPPTTGLPNSRYAPGTSAAPRGSSEQPRSRYDPQAQSPYQGSRPSMESSDGSQGFRRASENYMPSPQLVNAYTPGVMSPPQRAAMPRSQSLYSPNAPEVTSMHTPYANPYQPAPLVEETEPGSGYQPLQQHSGPPSGDRSPVGYESNSMAYEPPASSYEPPAYEPYQPDAESASPVLEKKKSFMDDDEDDELARRAADLKKKQKSEADKKADEAFRKAAEADAAKDKKAAPKGGWISGWFKKDPNAAPAPIKAKLGEENSFVYDADLGKWINKKAGGSDAPSAARATPPPPKSGPPSRSVSGNNVTANHALGQLGSSLPHSYSVPSSRPPTSTPNQRSSSMPPPSAPGSRAGTPARVGTPGAEGEGLMLPPTLMPPSLPAGSGPPSRPGTGMSTASSIEDLIGAPQARAGGTVKRNKKKGGRYIDVMAQGS</sequence>
<dbReference type="InterPro" id="IPR024340">
    <property type="entry name" value="Sec16_CCD"/>
</dbReference>
<evidence type="ECO:0000313" key="14">
    <source>
        <dbReference type="EMBL" id="KAF2491496.1"/>
    </source>
</evidence>
<keyword evidence="8 10" id="KW-0472">Membrane</keyword>
<feature type="domain" description="Sec16 Sec23-binding" evidence="12">
    <location>
        <begin position="1027"/>
        <end position="1327"/>
    </location>
</feature>
<evidence type="ECO:0000256" key="3">
    <source>
        <dbReference type="ARBA" id="ARBA00022448"/>
    </source>
</evidence>
<dbReference type="GO" id="GO:0070971">
    <property type="term" value="C:endoplasmic reticulum exit site"/>
    <property type="evidence" value="ECO:0007669"/>
    <property type="project" value="TreeGrafter"/>
</dbReference>
<feature type="domain" description="Sec16 central conserved" evidence="13">
    <location>
        <begin position="846"/>
        <end position="965"/>
    </location>
</feature>
<keyword evidence="6 10" id="KW-0653">Protein transport</keyword>
<comment type="function">
    <text evidence="9 10">Involved in the initiation of assembly of the COPII coat required for the formation of transport vesicles from the endoplasmic reticulum (ER) and the selection of cargo molecules. Also involved in autophagy.</text>
</comment>
<evidence type="ECO:0000259" key="13">
    <source>
        <dbReference type="Pfam" id="PF12932"/>
    </source>
</evidence>
<evidence type="ECO:0000256" key="11">
    <source>
        <dbReference type="SAM" id="MobiDB-lite"/>
    </source>
</evidence>
<feature type="compositionally biased region" description="Polar residues" evidence="11">
    <location>
        <begin position="734"/>
        <end position="743"/>
    </location>
</feature>
<feature type="region of interest" description="Disordered" evidence="11">
    <location>
        <begin position="1328"/>
        <end position="1349"/>
    </location>
</feature>
<dbReference type="PANTHER" id="PTHR13402">
    <property type="entry name" value="RGPR-RELATED"/>
    <property type="match status" value="1"/>
</dbReference>
<feature type="compositionally biased region" description="Low complexity" evidence="11">
    <location>
        <begin position="1753"/>
        <end position="1767"/>
    </location>
</feature>
<keyword evidence="15" id="KW-1185">Reference proteome</keyword>
<evidence type="ECO:0000256" key="8">
    <source>
        <dbReference type="ARBA" id="ARBA00023136"/>
    </source>
</evidence>
<proteinExistence type="inferred from homology"/>
<evidence type="ECO:0000256" key="4">
    <source>
        <dbReference type="ARBA" id="ARBA00022824"/>
    </source>
</evidence>
<dbReference type="FunFam" id="1.25.40.1030:FF:000008">
    <property type="entry name" value="Protein transport protein sec16"/>
    <property type="match status" value="1"/>
</dbReference>
<feature type="compositionally biased region" description="Polar residues" evidence="11">
    <location>
        <begin position="431"/>
        <end position="441"/>
    </location>
</feature>
<keyword evidence="3 10" id="KW-0813">Transport</keyword>
<evidence type="ECO:0000256" key="6">
    <source>
        <dbReference type="ARBA" id="ARBA00022927"/>
    </source>
</evidence>
<dbReference type="PANTHER" id="PTHR13402:SF6">
    <property type="entry name" value="SECRETORY 16, ISOFORM I"/>
    <property type="match status" value="1"/>
</dbReference>
<dbReference type="CDD" id="cd09233">
    <property type="entry name" value="ACE1-Sec16-like"/>
    <property type="match status" value="1"/>
</dbReference>
<feature type="region of interest" description="Disordered" evidence="11">
    <location>
        <begin position="1376"/>
        <end position="1631"/>
    </location>
</feature>
<feature type="compositionally biased region" description="Pro residues" evidence="11">
    <location>
        <begin position="517"/>
        <end position="532"/>
    </location>
</feature>
<evidence type="ECO:0000256" key="10">
    <source>
        <dbReference type="RuleBase" id="RU364101"/>
    </source>
</evidence>
<feature type="compositionally biased region" description="Polar residues" evidence="11">
    <location>
        <begin position="1408"/>
        <end position="1426"/>
    </location>
</feature>
<dbReference type="InterPro" id="IPR024298">
    <property type="entry name" value="Sec16_Sec23-bd"/>
</dbReference>
<feature type="compositionally biased region" description="Polar residues" evidence="11">
    <location>
        <begin position="534"/>
        <end position="546"/>
    </location>
</feature>
<dbReference type="Pfam" id="PF12931">
    <property type="entry name" value="TPR_Sec16"/>
    <property type="match status" value="1"/>
</dbReference>
<evidence type="ECO:0000256" key="1">
    <source>
        <dbReference type="ARBA" id="ARBA00004397"/>
    </source>
</evidence>
<feature type="compositionally biased region" description="Low complexity" evidence="11">
    <location>
        <begin position="1690"/>
        <end position="1700"/>
    </location>
</feature>
<reference evidence="14" key="1">
    <citation type="journal article" date="2020" name="Stud. Mycol.">
        <title>101 Dothideomycetes genomes: a test case for predicting lifestyles and emergence of pathogens.</title>
        <authorList>
            <person name="Haridas S."/>
            <person name="Albert R."/>
            <person name="Binder M."/>
            <person name="Bloem J."/>
            <person name="Labutti K."/>
            <person name="Salamov A."/>
            <person name="Andreopoulos B."/>
            <person name="Baker S."/>
            <person name="Barry K."/>
            <person name="Bills G."/>
            <person name="Bluhm B."/>
            <person name="Cannon C."/>
            <person name="Castanera R."/>
            <person name="Culley D."/>
            <person name="Daum C."/>
            <person name="Ezra D."/>
            <person name="Gonzalez J."/>
            <person name="Henrissat B."/>
            <person name="Kuo A."/>
            <person name="Liang C."/>
            <person name="Lipzen A."/>
            <person name="Lutzoni F."/>
            <person name="Magnuson J."/>
            <person name="Mondo S."/>
            <person name="Nolan M."/>
            <person name="Ohm R."/>
            <person name="Pangilinan J."/>
            <person name="Park H.-J."/>
            <person name="Ramirez L."/>
            <person name="Alfaro M."/>
            <person name="Sun H."/>
            <person name="Tritt A."/>
            <person name="Yoshinaga Y."/>
            <person name="Zwiers L.-H."/>
            <person name="Turgeon B."/>
            <person name="Goodwin S."/>
            <person name="Spatafora J."/>
            <person name="Crous P."/>
            <person name="Grigoriev I."/>
        </authorList>
    </citation>
    <scope>NUCLEOTIDE SEQUENCE</scope>
    <source>
        <strain evidence="14">CBS 269.34</strain>
    </source>
</reference>
<evidence type="ECO:0000259" key="12">
    <source>
        <dbReference type="Pfam" id="PF12931"/>
    </source>
</evidence>
<dbReference type="GO" id="GO:0005789">
    <property type="term" value="C:endoplasmic reticulum membrane"/>
    <property type="evidence" value="ECO:0007669"/>
    <property type="project" value="UniProtKB-SubCell"/>
</dbReference>
<feature type="compositionally biased region" description="Acidic residues" evidence="11">
    <location>
        <begin position="289"/>
        <end position="302"/>
    </location>
</feature>
<gene>
    <name evidence="14" type="ORF">BU16DRAFT_492590</name>
</gene>
<feature type="region of interest" description="Disordered" evidence="11">
    <location>
        <begin position="190"/>
        <end position="781"/>
    </location>
</feature>
<comment type="similarity">
    <text evidence="2 10">Belongs to the SEC16 family.</text>
</comment>
<accession>A0A6A6QHI4</accession>
<feature type="compositionally biased region" description="Polar residues" evidence="11">
    <location>
        <begin position="342"/>
        <end position="357"/>
    </location>
</feature>
<evidence type="ECO:0000256" key="7">
    <source>
        <dbReference type="ARBA" id="ARBA00023006"/>
    </source>
</evidence>
<dbReference type="GO" id="GO:0070973">
    <property type="term" value="P:protein localization to endoplasmic reticulum exit site"/>
    <property type="evidence" value="ECO:0007669"/>
    <property type="project" value="TreeGrafter"/>
</dbReference>
<feature type="compositionally biased region" description="Pro residues" evidence="11">
    <location>
        <begin position="639"/>
        <end position="649"/>
    </location>
</feature>
<dbReference type="GO" id="GO:0016192">
    <property type="term" value="P:vesicle-mediated transport"/>
    <property type="evidence" value="ECO:0007669"/>
    <property type="project" value="UniProtKB-KW"/>
</dbReference>